<comment type="caution">
    <text evidence="2">The sequence shown here is derived from an EMBL/GenBank/DDBJ whole genome shotgun (WGS) entry which is preliminary data.</text>
</comment>
<keyword evidence="3" id="KW-1185">Reference proteome</keyword>
<name>A0AAD7T5C9_9TELE</name>
<gene>
    <name evidence="2" type="ORF">AAFF_G00063790</name>
</gene>
<dbReference type="Proteomes" id="UP001221898">
    <property type="component" value="Unassembled WGS sequence"/>
</dbReference>
<sequence length="128" mass="14293">MHVGGDFNPAPLHCPGGAAVISCFMSTSQQRRNRAAIARYGISHRAWPAAALRQYAAPETRGDRAATQKRRPTNFLRPREHSEDVATAGFTATSAKHRAQRGRYIFRMPDHQSPRAKDNTAVRGEHRF</sequence>
<organism evidence="2 3">
    <name type="scientific">Aldrovandia affinis</name>
    <dbReference type="NCBI Taxonomy" id="143900"/>
    <lineage>
        <taxon>Eukaryota</taxon>
        <taxon>Metazoa</taxon>
        <taxon>Chordata</taxon>
        <taxon>Craniata</taxon>
        <taxon>Vertebrata</taxon>
        <taxon>Euteleostomi</taxon>
        <taxon>Actinopterygii</taxon>
        <taxon>Neopterygii</taxon>
        <taxon>Teleostei</taxon>
        <taxon>Notacanthiformes</taxon>
        <taxon>Halosauridae</taxon>
        <taxon>Aldrovandia</taxon>
    </lineage>
</organism>
<dbReference type="AlphaFoldDB" id="A0AAD7T5C9"/>
<feature type="compositionally biased region" description="Basic and acidic residues" evidence="1">
    <location>
        <begin position="108"/>
        <end position="128"/>
    </location>
</feature>
<evidence type="ECO:0000313" key="2">
    <source>
        <dbReference type="EMBL" id="KAJ8413781.1"/>
    </source>
</evidence>
<dbReference type="EMBL" id="JAINUG010000014">
    <property type="protein sequence ID" value="KAJ8413781.1"/>
    <property type="molecule type" value="Genomic_DNA"/>
</dbReference>
<accession>A0AAD7T5C9</accession>
<proteinExistence type="predicted"/>
<evidence type="ECO:0000313" key="3">
    <source>
        <dbReference type="Proteomes" id="UP001221898"/>
    </source>
</evidence>
<feature type="region of interest" description="Disordered" evidence="1">
    <location>
        <begin position="57"/>
        <end position="128"/>
    </location>
</feature>
<reference evidence="2" key="1">
    <citation type="journal article" date="2023" name="Science">
        <title>Genome structures resolve the early diversification of teleost fishes.</title>
        <authorList>
            <person name="Parey E."/>
            <person name="Louis A."/>
            <person name="Montfort J."/>
            <person name="Bouchez O."/>
            <person name="Roques C."/>
            <person name="Iampietro C."/>
            <person name="Lluch J."/>
            <person name="Castinel A."/>
            <person name="Donnadieu C."/>
            <person name="Desvignes T."/>
            <person name="Floi Bucao C."/>
            <person name="Jouanno E."/>
            <person name="Wen M."/>
            <person name="Mejri S."/>
            <person name="Dirks R."/>
            <person name="Jansen H."/>
            <person name="Henkel C."/>
            <person name="Chen W.J."/>
            <person name="Zahm M."/>
            <person name="Cabau C."/>
            <person name="Klopp C."/>
            <person name="Thompson A.W."/>
            <person name="Robinson-Rechavi M."/>
            <person name="Braasch I."/>
            <person name="Lecointre G."/>
            <person name="Bobe J."/>
            <person name="Postlethwait J.H."/>
            <person name="Berthelot C."/>
            <person name="Roest Crollius H."/>
            <person name="Guiguen Y."/>
        </authorList>
    </citation>
    <scope>NUCLEOTIDE SEQUENCE</scope>
    <source>
        <strain evidence="2">NC1722</strain>
    </source>
</reference>
<protein>
    <submittedName>
        <fullName evidence="2">Uncharacterized protein</fullName>
    </submittedName>
</protein>
<evidence type="ECO:0000256" key="1">
    <source>
        <dbReference type="SAM" id="MobiDB-lite"/>
    </source>
</evidence>